<evidence type="ECO:0008006" key="9">
    <source>
        <dbReference type="Google" id="ProtNLM"/>
    </source>
</evidence>
<evidence type="ECO:0000313" key="7">
    <source>
        <dbReference type="EMBL" id="CAK9269026.1"/>
    </source>
</evidence>
<evidence type="ECO:0000256" key="4">
    <source>
        <dbReference type="ARBA" id="ARBA00023136"/>
    </source>
</evidence>
<evidence type="ECO:0000256" key="6">
    <source>
        <dbReference type="ARBA" id="ARBA00034303"/>
    </source>
</evidence>
<dbReference type="InterPro" id="IPR029058">
    <property type="entry name" value="AB_hydrolase_fold"/>
</dbReference>
<comment type="subcellular location">
    <subcellularLocation>
        <location evidence="6">Nucleus outer membrane</location>
        <topology evidence="6">Single-pass membrane protein</topology>
    </subcellularLocation>
</comment>
<dbReference type="Pfam" id="PF05705">
    <property type="entry name" value="DUF829"/>
    <property type="match status" value="1"/>
</dbReference>
<dbReference type="InterPro" id="IPR008547">
    <property type="entry name" value="DUF829_TMEM53"/>
</dbReference>
<proteinExistence type="inferred from homology"/>
<reference evidence="7 8" key="1">
    <citation type="submission" date="2024-02" db="EMBL/GenBank/DDBJ databases">
        <authorList>
            <consortium name="ELIXIR-Norway"/>
            <consortium name="Elixir Norway"/>
        </authorList>
    </citation>
    <scope>NUCLEOTIDE SEQUENCE [LARGE SCALE GENOMIC DNA]</scope>
</reference>
<dbReference type="SUPFAM" id="SSF53474">
    <property type="entry name" value="alpha/beta-Hydrolases"/>
    <property type="match status" value="1"/>
</dbReference>
<keyword evidence="8" id="KW-1185">Reference proteome</keyword>
<dbReference type="PANTHER" id="PTHR12265:SF30">
    <property type="entry name" value="TRANSMEMBRANE PROTEIN 53"/>
    <property type="match status" value="1"/>
</dbReference>
<dbReference type="Gene3D" id="3.40.50.1820">
    <property type="entry name" value="alpha/beta hydrolase"/>
    <property type="match status" value="1"/>
</dbReference>
<evidence type="ECO:0000313" key="8">
    <source>
        <dbReference type="Proteomes" id="UP001497444"/>
    </source>
</evidence>
<evidence type="ECO:0000256" key="3">
    <source>
        <dbReference type="ARBA" id="ARBA00022989"/>
    </source>
</evidence>
<dbReference type="PANTHER" id="PTHR12265">
    <property type="entry name" value="TRANSMEMBRANE PROTEIN 53"/>
    <property type="match status" value="1"/>
</dbReference>
<keyword evidence="2" id="KW-0812">Transmembrane</keyword>
<gene>
    <name evidence="7" type="ORF">CSSPJE1EN1_LOCUS14504</name>
</gene>
<evidence type="ECO:0000256" key="1">
    <source>
        <dbReference type="ARBA" id="ARBA00007387"/>
    </source>
</evidence>
<keyword evidence="5" id="KW-0539">Nucleus</keyword>
<evidence type="ECO:0000256" key="2">
    <source>
        <dbReference type="ARBA" id="ARBA00022692"/>
    </source>
</evidence>
<keyword evidence="3" id="KW-1133">Transmembrane helix</keyword>
<comment type="similarity">
    <text evidence="1">Belongs to the TMEM53 family.</text>
</comment>
<sequence>MGGGGVAATRALHGSIAAAAAAVFVSAAATVDIPDKLHLKATPMLFYAVPPSMPLPPLPSLSSPSTTSCSCFDFDPFSIISDKNLKSLANSSSTVGSSLSSGSRSPLPGSCCATPSSKDALSFSSTSLPSCSPCLSSSFSLAQGAPTASSMCLQKRSLSFLLRTSPNLNSALLPAPHLSLPISSTRQPPAFSTSSSYSSFRSPSSEQQFSSTTLAFAAPSLYALLLPTFTEAKNFGKSLSLFAASAQQSLFPLQTQSPFAPNLPVSSTPHSLHMWHVPMPSSFILNKKDDSSVASAKKPALTVVLLGWLGAQQKHLKKYAEWYNARGIHAVTFVVPMTDVLTFKVGGKAEEHVDRLAHHLALWLTEQGEHANGIEGEKQLIFHTFSNTGWLTYGVILEKLQERGDHLLGKIKGCVVDSAPAADPDPQVWASGFSAALLKKRSSATKEAALVNETKEGVTVEGSQKGVLSNTEVEPNGVEAALLSVLAGFFSVFLKLPAISERLSKVVTTLSKQQPQCPQLYIYSTADKVIPVKSVEAFIEQQRKAGHVVRSCNLQSSPHVDHFRSHPQLYSEQLSNFLKEVLPQNPT</sequence>
<dbReference type="Proteomes" id="UP001497444">
    <property type="component" value="Chromosome 2"/>
</dbReference>
<protein>
    <recommendedName>
        <fullName evidence="9">Transmembrane protein 53</fullName>
    </recommendedName>
</protein>
<keyword evidence="4" id="KW-0472">Membrane</keyword>
<evidence type="ECO:0000256" key="5">
    <source>
        <dbReference type="ARBA" id="ARBA00023242"/>
    </source>
</evidence>
<dbReference type="EMBL" id="OZ020097">
    <property type="protein sequence ID" value="CAK9269026.1"/>
    <property type="molecule type" value="Genomic_DNA"/>
</dbReference>
<accession>A0ABP0WSA3</accession>
<name>A0ABP0WSA3_9BRYO</name>
<organism evidence="7 8">
    <name type="scientific">Sphagnum jensenii</name>
    <dbReference type="NCBI Taxonomy" id="128206"/>
    <lineage>
        <taxon>Eukaryota</taxon>
        <taxon>Viridiplantae</taxon>
        <taxon>Streptophyta</taxon>
        <taxon>Embryophyta</taxon>
        <taxon>Bryophyta</taxon>
        <taxon>Sphagnophytina</taxon>
        <taxon>Sphagnopsida</taxon>
        <taxon>Sphagnales</taxon>
        <taxon>Sphagnaceae</taxon>
        <taxon>Sphagnum</taxon>
    </lineage>
</organism>